<evidence type="ECO:0000313" key="7">
    <source>
        <dbReference type="WBParaSite" id="Minc3s11458g44903"/>
    </source>
</evidence>
<dbReference type="AlphaFoldDB" id="A0A914NXH9"/>
<dbReference type="WBParaSite" id="Minc3s11458g44903">
    <property type="protein sequence ID" value="Minc3s11458g44903"/>
    <property type="gene ID" value="Minc3s11458g44903"/>
</dbReference>
<evidence type="ECO:0000256" key="4">
    <source>
        <dbReference type="SAM" id="Phobius"/>
    </source>
</evidence>
<dbReference type="CDD" id="cd00071">
    <property type="entry name" value="GMPK"/>
    <property type="match status" value="1"/>
</dbReference>
<dbReference type="InterPro" id="IPR020590">
    <property type="entry name" value="Guanylate_kinase_CS"/>
</dbReference>
<dbReference type="InterPro" id="IPR008145">
    <property type="entry name" value="GK/Ca_channel_bsu"/>
</dbReference>
<keyword evidence="2" id="KW-0808">Transferase</keyword>
<evidence type="ECO:0000256" key="1">
    <source>
        <dbReference type="ARBA" id="ARBA00005790"/>
    </source>
</evidence>
<dbReference type="PROSITE" id="PS00856">
    <property type="entry name" value="GUANYLATE_KINASE_1"/>
    <property type="match status" value="1"/>
</dbReference>
<keyword evidence="6" id="KW-1185">Reference proteome</keyword>
<dbReference type="InterPro" id="IPR027417">
    <property type="entry name" value="P-loop_NTPase"/>
</dbReference>
<comment type="similarity">
    <text evidence="1">Belongs to the guanylate kinase family.</text>
</comment>
<dbReference type="PROSITE" id="PS50052">
    <property type="entry name" value="GUANYLATE_KINASE_2"/>
    <property type="match status" value="1"/>
</dbReference>
<protein>
    <submittedName>
        <fullName evidence="7">Guanylate kinase-like domain-containing protein</fullName>
    </submittedName>
</protein>
<dbReference type="PANTHER" id="PTHR23117">
    <property type="entry name" value="GUANYLATE KINASE-RELATED"/>
    <property type="match status" value="1"/>
</dbReference>
<keyword evidence="4" id="KW-0472">Membrane</keyword>
<feature type="transmembrane region" description="Helical" evidence="4">
    <location>
        <begin position="132"/>
        <end position="157"/>
    </location>
</feature>
<dbReference type="Pfam" id="PF00625">
    <property type="entry name" value="Guanylate_kin"/>
    <property type="match status" value="1"/>
</dbReference>
<dbReference type="GO" id="GO:0004385">
    <property type="term" value="F:GMP kinase activity"/>
    <property type="evidence" value="ECO:0007669"/>
    <property type="project" value="TreeGrafter"/>
</dbReference>
<dbReference type="SMART" id="SM00072">
    <property type="entry name" value="GuKc"/>
    <property type="match status" value="1"/>
</dbReference>
<evidence type="ECO:0000256" key="3">
    <source>
        <dbReference type="ARBA" id="ARBA00022777"/>
    </source>
</evidence>
<sequence length="169" mass="19330">MMMIKPIIISGPSGGGKSTILAKAMKEYPDAFAFSVSHTTRKPRDGELDGQHYYFIEKSEFERMIKDGEFLEHAQFGGNFYGTSKKAVQDICNSGKICVLDVELQGVRNFKKAQFEAKYIFVRPPSMEVLELIWFGYAFFSHAPFSFSMCILLPFFLLTYQSIQLRTIF</sequence>
<keyword evidence="4" id="KW-1133">Transmembrane helix</keyword>
<dbReference type="InterPro" id="IPR008144">
    <property type="entry name" value="Guanylate_kin-like_dom"/>
</dbReference>
<dbReference type="GO" id="GO:0005829">
    <property type="term" value="C:cytosol"/>
    <property type="evidence" value="ECO:0007669"/>
    <property type="project" value="TreeGrafter"/>
</dbReference>
<accession>A0A914NXH9</accession>
<proteinExistence type="inferred from homology"/>
<dbReference type="PANTHER" id="PTHR23117:SF13">
    <property type="entry name" value="GUANYLATE KINASE"/>
    <property type="match status" value="1"/>
</dbReference>
<dbReference type="SUPFAM" id="SSF52540">
    <property type="entry name" value="P-loop containing nucleoside triphosphate hydrolases"/>
    <property type="match status" value="1"/>
</dbReference>
<evidence type="ECO:0000259" key="5">
    <source>
        <dbReference type="PROSITE" id="PS50052"/>
    </source>
</evidence>
<evidence type="ECO:0000313" key="6">
    <source>
        <dbReference type="Proteomes" id="UP000887563"/>
    </source>
</evidence>
<evidence type="ECO:0000256" key="2">
    <source>
        <dbReference type="ARBA" id="ARBA00022679"/>
    </source>
</evidence>
<dbReference type="Proteomes" id="UP000887563">
    <property type="component" value="Unplaced"/>
</dbReference>
<feature type="domain" description="Guanylate kinase-like" evidence="5">
    <location>
        <begin position="4"/>
        <end position="169"/>
    </location>
</feature>
<reference evidence="7" key="1">
    <citation type="submission" date="2022-11" db="UniProtKB">
        <authorList>
            <consortium name="WormBaseParasite"/>
        </authorList>
    </citation>
    <scope>IDENTIFICATION</scope>
</reference>
<keyword evidence="3" id="KW-0418">Kinase</keyword>
<dbReference type="Gene3D" id="3.40.50.300">
    <property type="entry name" value="P-loop containing nucleotide triphosphate hydrolases"/>
    <property type="match status" value="1"/>
</dbReference>
<organism evidence="6 7">
    <name type="scientific">Meloidogyne incognita</name>
    <name type="common">Southern root-knot nematode worm</name>
    <name type="synonym">Oxyuris incognita</name>
    <dbReference type="NCBI Taxonomy" id="6306"/>
    <lineage>
        <taxon>Eukaryota</taxon>
        <taxon>Metazoa</taxon>
        <taxon>Ecdysozoa</taxon>
        <taxon>Nematoda</taxon>
        <taxon>Chromadorea</taxon>
        <taxon>Rhabditida</taxon>
        <taxon>Tylenchina</taxon>
        <taxon>Tylenchomorpha</taxon>
        <taxon>Tylenchoidea</taxon>
        <taxon>Meloidogynidae</taxon>
        <taxon>Meloidogyninae</taxon>
        <taxon>Meloidogyne</taxon>
        <taxon>Meloidogyne incognita group</taxon>
    </lineage>
</organism>
<keyword evidence="4" id="KW-0812">Transmembrane</keyword>
<name>A0A914NXH9_MELIC</name>